<keyword evidence="2" id="KW-1185">Reference proteome</keyword>
<dbReference type="EMBL" id="ML208320">
    <property type="protein sequence ID" value="TFK70022.1"/>
    <property type="molecule type" value="Genomic_DNA"/>
</dbReference>
<evidence type="ECO:0000313" key="2">
    <source>
        <dbReference type="Proteomes" id="UP000308600"/>
    </source>
</evidence>
<sequence length="701" mass="79201">MASPLNGATTRQEPTILPQADVHIEELTKLLSFCPPTLTQHPDARPSPQSSLLDFYDAHTDQRLQLRRVVVLPGLVQDLSDNAARTMKDLVTAGFSVPTPGNDDDWYRSGFRDRASLEKAVANAPAISRFYEKTIANSCLSVASSWVLHPHPGRYRRSLCFDRLYVDYVPFDVPRRDLEVCSLGIPSARCLPGDVMNSIPSQVAADIRELSGKKYGIWLFTNLSPHAEEAIQNMDRLVDDFQPFTCQTSGHPPRSDGLHQPPPLDSSHPLCRIPEVLLKDVTRLDASHSNAVEDGIRPNGLHSKNFTARDFVQHAWTQAVIHDITVIVFNTGNYERIGIRHRKSQTLFLSDLIHIPSCKNPAYGRLHVGLHVGIFQDALDRLHRRREQLQNDTLHTESTKLGKRQRSISPEPPRNIRQKLDSTGGRMSRRSTPQEDKFWSEINKRVLGLLYLRYKPYNSPVPVACRRDRPSLSKHGIGRDHIEDRQTYAVQESVDIILEAPFSCGAVGSIHTGRVSIRMSDGTYLEEEVVVKLATKPKYRRRIRSEYEAYHKLWSKPVRRGILPIYGLFEECNDFATFLVMGHGGISLAQRQLNLEPQDAGKSRDVDEEGEGQPIVTAKEREMFVSILEACHKASVCHRDIRPENLLINSEGEGFIIDFDRARIIRSSGDQGIEMGHFKAFLDGKPYDNERWSSFSSTSDT</sequence>
<proteinExistence type="predicted"/>
<organism evidence="1 2">
    <name type="scientific">Pluteus cervinus</name>
    <dbReference type="NCBI Taxonomy" id="181527"/>
    <lineage>
        <taxon>Eukaryota</taxon>
        <taxon>Fungi</taxon>
        <taxon>Dikarya</taxon>
        <taxon>Basidiomycota</taxon>
        <taxon>Agaricomycotina</taxon>
        <taxon>Agaricomycetes</taxon>
        <taxon>Agaricomycetidae</taxon>
        <taxon>Agaricales</taxon>
        <taxon>Pluteineae</taxon>
        <taxon>Pluteaceae</taxon>
        <taxon>Pluteus</taxon>
    </lineage>
</organism>
<accession>A0ACD3AWQ3</accession>
<name>A0ACD3AWQ3_9AGAR</name>
<protein>
    <submittedName>
        <fullName evidence="1">Uncharacterized protein</fullName>
    </submittedName>
</protein>
<dbReference type="Proteomes" id="UP000308600">
    <property type="component" value="Unassembled WGS sequence"/>
</dbReference>
<reference evidence="1 2" key="1">
    <citation type="journal article" date="2019" name="Nat. Ecol. Evol.">
        <title>Megaphylogeny resolves global patterns of mushroom evolution.</title>
        <authorList>
            <person name="Varga T."/>
            <person name="Krizsan K."/>
            <person name="Foldi C."/>
            <person name="Dima B."/>
            <person name="Sanchez-Garcia M."/>
            <person name="Sanchez-Ramirez S."/>
            <person name="Szollosi G.J."/>
            <person name="Szarkandi J.G."/>
            <person name="Papp V."/>
            <person name="Albert L."/>
            <person name="Andreopoulos W."/>
            <person name="Angelini C."/>
            <person name="Antonin V."/>
            <person name="Barry K.W."/>
            <person name="Bougher N.L."/>
            <person name="Buchanan P."/>
            <person name="Buyck B."/>
            <person name="Bense V."/>
            <person name="Catcheside P."/>
            <person name="Chovatia M."/>
            <person name="Cooper J."/>
            <person name="Damon W."/>
            <person name="Desjardin D."/>
            <person name="Finy P."/>
            <person name="Geml J."/>
            <person name="Haridas S."/>
            <person name="Hughes K."/>
            <person name="Justo A."/>
            <person name="Karasinski D."/>
            <person name="Kautmanova I."/>
            <person name="Kiss B."/>
            <person name="Kocsube S."/>
            <person name="Kotiranta H."/>
            <person name="LaButti K.M."/>
            <person name="Lechner B.E."/>
            <person name="Liimatainen K."/>
            <person name="Lipzen A."/>
            <person name="Lukacs Z."/>
            <person name="Mihaltcheva S."/>
            <person name="Morgado L.N."/>
            <person name="Niskanen T."/>
            <person name="Noordeloos M.E."/>
            <person name="Ohm R.A."/>
            <person name="Ortiz-Santana B."/>
            <person name="Ovrebo C."/>
            <person name="Racz N."/>
            <person name="Riley R."/>
            <person name="Savchenko A."/>
            <person name="Shiryaev A."/>
            <person name="Soop K."/>
            <person name="Spirin V."/>
            <person name="Szebenyi C."/>
            <person name="Tomsovsky M."/>
            <person name="Tulloss R.E."/>
            <person name="Uehling J."/>
            <person name="Grigoriev I.V."/>
            <person name="Vagvolgyi C."/>
            <person name="Papp T."/>
            <person name="Martin F.M."/>
            <person name="Miettinen O."/>
            <person name="Hibbett D.S."/>
            <person name="Nagy L.G."/>
        </authorList>
    </citation>
    <scope>NUCLEOTIDE SEQUENCE [LARGE SCALE GENOMIC DNA]</scope>
    <source>
        <strain evidence="1 2">NL-1719</strain>
    </source>
</reference>
<gene>
    <name evidence="1" type="ORF">BDN72DRAFT_839644</name>
</gene>
<evidence type="ECO:0000313" key="1">
    <source>
        <dbReference type="EMBL" id="TFK70022.1"/>
    </source>
</evidence>